<protein>
    <submittedName>
        <fullName evidence="1">Uncharacterized protein</fullName>
    </submittedName>
</protein>
<reference evidence="2" key="1">
    <citation type="submission" date="2011-10" db="EMBL/GenBank/DDBJ databases">
        <title>The complete genome of chromosome of Thermovirga lienii DSM 17291.</title>
        <authorList>
            <consortium name="US DOE Joint Genome Institute (JGI-PGF)"/>
            <person name="Lucas S."/>
            <person name="Copeland A."/>
            <person name="Lapidus A."/>
            <person name="Glavina del Rio T."/>
            <person name="Dalin E."/>
            <person name="Tice H."/>
            <person name="Bruce D."/>
            <person name="Goodwin L."/>
            <person name="Pitluck S."/>
            <person name="Peters L."/>
            <person name="Mikhailova N."/>
            <person name="Saunders E."/>
            <person name="Kyrpides N."/>
            <person name="Mavromatis K."/>
            <person name="Ivanova N."/>
            <person name="Last F.I."/>
            <person name="Brettin T."/>
            <person name="Detter J.C."/>
            <person name="Han C."/>
            <person name="Larimer F."/>
            <person name="Land M."/>
            <person name="Hauser L."/>
            <person name="Markowitz V."/>
            <person name="Cheng J.-F."/>
            <person name="Hugenholtz P."/>
            <person name="Woyke T."/>
            <person name="Wu D."/>
            <person name="Spring S."/>
            <person name="Schroeder M."/>
            <person name="Brambilla E.-M."/>
            <person name="Klenk H.-P."/>
            <person name="Eisen J.A."/>
        </authorList>
    </citation>
    <scope>NUCLEOTIDE SEQUENCE [LARGE SCALE GENOMIC DNA]</scope>
    <source>
        <strain evidence="2">ATCC BAA-1197 / DSM 17291 / Cas60314</strain>
    </source>
</reference>
<evidence type="ECO:0000313" key="1">
    <source>
        <dbReference type="EMBL" id="AER66959.1"/>
    </source>
</evidence>
<dbReference type="Proteomes" id="UP000005868">
    <property type="component" value="Chromosome"/>
</dbReference>
<organism evidence="1 2">
    <name type="scientific">Thermovirga lienii (strain ATCC BAA-1197 / DSM 17291 / Cas60314)</name>
    <dbReference type="NCBI Taxonomy" id="580340"/>
    <lineage>
        <taxon>Bacteria</taxon>
        <taxon>Thermotogati</taxon>
        <taxon>Synergistota</taxon>
        <taxon>Synergistia</taxon>
        <taxon>Synergistales</taxon>
        <taxon>Thermovirgaceae</taxon>
        <taxon>Thermovirga</taxon>
    </lineage>
</organism>
<dbReference type="HOGENOM" id="CLU_1250139_0_0_0"/>
<dbReference type="STRING" id="580340.Tlie_1228"/>
<reference evidence="1 2" key="2">
    <citation type="journal article" date="2012" name="Stand. Genomic Sci.">
        <title>Genome sequence of the moderately thermophilic, amino-acid-degrading and sulfur-reducing bacterium Thermovirga lienii type strain (Cas60314(T)).</title>
        <authorList>
            <person name="Goker M."/>
            <person name="Saunders E."/>
            <person name="Lapidus A."/>
            <person name="Nolan M."/>
            <person name="Lucas S."/>
            <person name="Hammon N."/>
            <person name="Deshpande S."/>
            <person name="Cheng J.F."/>
            <person name="Han C."/>
            <person name="Tapia R."/>
            <person name="Goodwin L.A."/>
            <person name="Pitluck S."/>
            <person name="Liolios K."/>
            <person name="Mavromatis K."/>
            <person name="Pagani I."/>
            <person name="Ivanova N."/>
            <person name="Mikhailova N."/>
            <person name="Pati A."/>
            <person name="Chen A."/>
            <person name="Palaniappan K."/>
            <person name="Land M."/>
            <person name="Chang Y.J."/>
            <person name="Jeffries C.D."/>
            <person name="Brambilla E.M."/>
            <person name="Rohde M."/>
            <person name="Spring S."/>
            <person name="Detter J.C."/>
            <person name="Woyke T."/>
            <person name="Bristow J."/>
            <person name="Eisen J.A."/>
            <person name="Markowitz V."/>
            <person name="Hugenholtz P."/>
            <person name="Kyrpides N.C."/>
            <person name="Klenk H.P."/>
        </authorList>
    </citation>
    <scope>NUCLEOTIDE SEQUENCE [LARGE SCALE GENOMIC DNA]</scope>
    <source>
        <strain evidence="2">ATCC BAA-1197 / DSM 17291 / Cas60314</strain>
    </source>
</reference>
<dbReference type="KEGG" id="tli:Tlie_1228"/>
<dbReference type="OrthoDB" id="5016at2"/>
<name>G7V5P9_THELD</name>
<sequence length="221" mass="25653">MSSRDEKEKKDNFKKKLNDEEETVTVGDILEAMSEPKYPSYIKDLLYVIQEWMYSALSGDIDYQAEDFFQGYAERNIGDPEILFASLEWLEKFADILPAPHMPKGKSDAVVLCVGTIDLEEGMRMAVDYASLFGRGKCKKVWVVSESWSIPDTARYIHHIRVLRSQGVDFRFLLVTPWGWTEIPLFDDSFSYGRLYWENAMWPEDASRMSSQRNKKKDSNT</sequence>
<dbReference type="eggNOG" id="ENOG50324MV">
    <property type="taxonomic scope" value="Bacteria"/>
</dbReference>
<proteinExistence type="predicted"/>
<gene>
    <name evidence="1" type="ordered locus">Tlie_1228</name>
</gene>
<evidence type="ECO:0000313" key="2">
    <source>
        <dbReference type="Proteomes" id="UP000005868"/>
    </source>
</evidence>
<accession>G7V5P9</accession>
<keyword evidence="2" id="KW-1185">Reference proteome</keyword>
<dbReference type="AlphaFoldDB" id="G7V5P9"/>
<dbReference type="EMBL" id="CP003096">
    <property type="protein sequence ID" value="AER66959.1"/>
    <property type="molecule type" value="Genomic_DNA"/>
</dbReference>